<evidence type="ECO:0000259" key="1">
    <source>
        <dbReference type="Pfam" id="PF16363"/>
    </source>
</evidence>
<dbReference type="CDD" id="cd05252">
    <property type="entry name" value="CDP_GD_SDR_e"/>
    <property type="match status" value="1"/>
</dbReference>
<dbReference type="Pfam" id="PF16363">
    <property type="entry name" value="GDP_Man_Dehyd"/>
    <property type="match status" value="1"/>
</dbReference>
<name>A0ABQ4MGD7_9BACL</name>
<protein>
    <submittedName>
        <fullName evidence="2">CDP-glucose 4,6-dehydratase</fullName>
    </submittedName>
</protein>
<dbReference type="Gene3D" id="3.40.50.720">
    <property type="entry name" value="NAD(P)-binding Rossmann-like Domain"/>
    <property type="match status" value="1"/>
</dbReference>
<dbReference type="RefSeq" id="WP_213656134.1">
    <property type="nucleotide sequence ID" value="NZ_BOSL01000015.1"/>
</dbReference>
<dbReference type="InterPro" id="IPR036291">
    <property type="entry name" value="NAD(P)-bd_dom_sf"/>
</dbReference>
<dbReference type="PANTHER" id="PTHR43000">
    <property type="entry name" value="DTDP-D-GLUCOSE 4,6-DEHYDRATASE-RELATED"/>
    <property type="match status" value="1"/>
</dbReference>
<dbReference type="Proteomes" id="UP000679992">
    <property type="component" value="Unassembled WGS sequence"/>
</dbReference>
<dbReference type="EMBL" id="BOSL01000015">
    <property type="protein sequence ID" value="GIP55046.1"/>
    <property type="molecule type" value="Genomic_DNA"/>
</dbReference>
<dbReference type="InterPro" id="IPR013445">
    <property type="entry name" value="CDP_4_6_deHydtase"/>
</dbReference>
<proteinExistence type="predicted"/>
<feature type="domain" description="NAD(P)-binding" evidence="1">
    <location>
        <begin position="20"/>
        <end position="338"/>
    </location>
</feature>
<evidence type="ECO:0000313" key="3">
    <source>
        <dbReference type="Proteomes" id="UP000679992"/>
    </source>
</evidence>
<sequence length="371" mass="41547">MRLDNLGLDPDFWRGKKVFLTGHTGFKGTWISLWLHAMGASVTGYSLRPATQPSIYEICRMNEIVSSYIHDIRDYNSLADALLKTEPDIVIHMAAQPLVRESYAEPAATFEINMMGTVHLLEAVRQAVQNGSSISAVVNVTSDKCYDNQEWTWGYREIDPLGGSDPYSGSKAGSEIITNSYRRAFFNPLDSGALKVPIATARAGNVIGGGDWSKDRLVPDSIRAIRNKKPIVIRYPEAIRPWQHVLEPLYGYLLLAQKMTDSGAALSRGWNFGPDYENAVSVQRLVNLLCKEWGDGASFIADPITDHPHEAHYLSLDSSLARQTLGWKPQWNLDVTLSRTIEWYKAYLQKQDMREFSLRQINAYMGGGQTG</sequence>
<dbReference type="NCBIfam" id="TIGR02622">
    <property type="entry name" value="CDP_4_6_dhtase"/>
    <property type="match status" value="1"/>
</dbReference>
<dbReference type="InterPro" id="IPR016040">
    <property type="entry name" value="NAD(P)-bd_dom"/>
</dbReference>
<accession>A0ABQ4MGD7</accession>
<gene>
    <name evidence="2" type="primary">rfbG</name>
    <name evidence="2" type="ORF">J42TS3_40810</name>
</gene>
<organism evidence="2 3">
    <name type="scientific">Paenibacillus vini</name>
    <dbReference type="NCBI Taxonomy" id="1476024"/>
    <lineage>
        <taxon>Bacteria</taxon>
        <taxon>Bacillati</taxon>
        <taxon>Bacillota</taxon>
        <taxon>Bacilli</taxon>
        <taxon>Bacillales</taxon>
        <taxon>Paenibacillaceae</taxon>
        <taxon>Paenibacillus</taxon>
    </lineage>
</organism>
<dbReference type="Gene3D" id="3.90.25.10">
    <property type="entry name" value="UDP-galactose 4-epimerase, domain 1"/>
    <property type="match status" value="1"/>
</dbReference>
<reference evidence="2 3" key="1">
    <citation type="submission" date="2021-03" db="EMBL/GenBank/DDBJ databases">
        <title>Antimicrobial resistance genes in bacteria isolated from Japanese honey, and their potential for conferring macrolide and lincosamide resistance in the American foulbrood pathogen Paenibacillus larvae.</title>
        <authorList>
            <person name="Okamoto M."/>
            <person name="Kumagai M."/>
            <person name="Kanamori H."/>
            <person name="Takamatsu D."/>
        </authorList>
    </citation>
    <scope>NUCLEOTIDE SEQUENCE [LARGE SCALE GENOMIC DNA]</scope>
    <source>
        <strain evidence="2 3">J42TS3</strain>
    </source>
</reference>
<comment type="caution">
    <text evidence="2">The sequence shown here is derived from an EMBL/GenBank/DDBJ whole genome shotgun (WGS) entry which is preliminary data.</text>
</comment>
<dbReference type="SUPFAM" id="SSF51735">
    <property type="entry name" value="NAD(P)-binding Rossmann-fold domains"/>
    <property type="match status" value="1"/>
</dbReference>
<keyword evidence="3" id="KW-1185">Reference proteome</keyword>
<evidence type="ECO:0000313" key="2">
    <source>
        <dbReference type="EMBL" id="GIP55046.1"/>
    </source>
</evidence>